<dbReference type="SUPFAM" id="SSF56112">
    <property type="entry name" value="Protein kinase-like (PK-like)"/>
    <property type="match status" value="1"/>
</dbReference>
<protein>
    <submittedName>
        <fullName evidence="4">Serine/threonine protein kinase</fullName>
        <ecNumber evidence="4">2.7.11.1</ecNumber>
    </submittedName>
</protein>
<evidence type="ECO:0000256" key="1">
    <source>
        <dbReference type="ARBA" id="ARBA00022741"/>
    </source>
</evidence>
<gene>
    <name evidence="4" type="ORF">MNB_SV-13-672</name>
</gene>
<dbReference type="InterPro" id="IPR008271">
    <property type="entry name" value="Ser/Thr_kinase_AS"/>
</dbReference>
<dbReference type="GO" id="GO:0005524">
    <property type="term" value="F:ATP binding"/>
    <property type="evidence" value="ECO:0007669"/>
    <property type="project" value="UniProtKB-KW"/>
</dbReference>
<dbReference type="InterPro" id="IPR017441">
    <property type="entry name" value="Protein_kinase_ATP_BS"/>
</dbReference>
<sequence>MNDDDEYRNALAIGDLILEFRIKNILGVGGFGITYLAYDSELDCDVVIKEYFPSDLAIRENSNVIAHSHSGKSFYSKGKERFYEEAKTLAKFKHPNIVQVKRRFESNNTVYFVMDFEEGEDLDSYIKKLPNHKLTEDEALSIILPICDGLKEIHSYNIYHRDIKPENIYLRENSSPMLIDFGSAKQIQDQDSHRYSSFNAQTLGYAAPEQQSSLSSLIGPHTDIYAIGATLYKCISGALPVSSEDRSTSITQQDYDPYESIHTKVNRSEYSYSKNNKATL</sequence>
<name>A0A1W1CSD1_9ZZZZ</name>
<dbReference type="AlphaFoldDB" id="A0A1W1CSD1"/>
<dbReference type="PANTHER" id="PTHR44167:SF24">
    <property type="entry name" value="SERINE_THREONINE-PROTEIN KINASE CHK2"/>
    <property type="match status" value="1"/>
</dbReference>
<dbReference type="PROSITE" id="PS00108">
    <property type="entry name" value="PROTEIN_KINASE_ST"/>
    <property type="match status" value="1"/>
</dbReference>
<dbReference type="EMBL" id="FPHM01000125">
    <property type="protein sequence ID" value="SFV68635.1"/>
    <property type="molecule type" value="Genomic_DNA"/>
</dbReference>
<dbReference type="Pfam" id="PF00069">
    <property type="entry name" value="Pkinase"/>
    <property type="match status" value="1"/>
</dbReference>
<evidence type="ECO:0000313" key="4">
    <source>
        <dbReference type="EMBL" id="SFV68635.1"/>
    </source>
</evidence>
<dbReference type="PROSITE" id="PS00107">
    <property type="entry name" value="PROTEIN_KINASE_ATP"/>
    <property type="match status" value="1"/>
</dbReference>
<feature type="domain" description="Protein kinase" evidence="3">
    <location>
        <begin position="20"/>
        <end position="280"/>
    </location>
</feature>
<keyword evidence="4" id="KW-0808">Transferase</keyword>
<evidence type="ECO:0000259" key="3">
    <source>
        <dbReference type="PROSITE" id="PS50011"/>
    </source>
</evidence>
<dbReference type="InterPro" id="IPR011009">
    <property type="entry name" value="Kinase-like_dom_sf"/>
</dbReference>
<proteinExistence type="predicted"/>
<keyword evidence="4" id="KW-0418">Kinase</keyword>
<dbReference type="PANTHER" id="PTHR44167">
    <property type="entry name" value="OVARIAN-SPECIFIC SERINE/THREONINE-PROTEIN KINASE LOK-RELATED"/>
    <property type="match status" value="1"/>
</dbReference>
<dbReference type="GO" id="GO:0004674">
    <property type="term" value="F:protein serine/threonine kinase activity"/>
    <property type="evidence" value="ECO:0007669"/>
    <property type="project" value="UniProtKB-KW"/>
</dbReference>
<organism evidence="4">
    <name type="scientific">hydrothermal vent metagenome</name>
    <dbReference type="NCBI Taxonomy" id="652676"/>
    <lineage>
        <taxon>unclassified sequences</taxon>
        <taxon>metagenomes</taxon>
        <taxon>ecological metagenomes</taxon>
    </lineage>
</organism>
<dbReference type="PROSITE" id="PS50011">
    <property type="entry name" value="PROTEIN_KINASE_DOM"/>
    <property type="match status" value="1"/>
</dbReference>
<evidence type="ECO:0000256" key="2">
    <source>
        <dbReference type="ARBA" id="ARBA00022840"/>
    </source>
</evidence>
<dbReference type="InterPro" id="IPR000719">
    <property type="entry name" value="Prot_kinase_dom"/>
</dbReference>
<keyword evidence="2" id="KW-0067">ATP-binding</keyword>
<keyword evidence="4" id="KW-0723">Serine/threonine-protein kinase</keyword>
<reference evidence="4" key="1">
    <citation type="submission" date="2016-10" db="EMBL/GenBank/DDBJ databases">
        <authorList>
            <person name="de Groot N.N."/>
        </authorList>
    </citation>
    <scope>NUCLEOTIDE SEQUENCE</scope>
</reference>
<dbReference type="SMART" id="SM00220">
    <property type="entry name" value="S_TKc"/>
    <property type="match status" value="1"/>
</dbReference>
<dbReference type="CDD" id="cd14014">
    <property type="entry name" value="STKc_PknB_like"/>
    <property type="match status" value="1"/>
</dbReference>
<dbReference type="EC" id="2.7.11.1" evidence="4"/>
<dbReference type="Gene3D" id="1.10.510.10">
    <property type="entry name" value="Transferase(Phosphotransferase) domain 1"/>
    <property type="match status" value="1"/>
</dbReference>
<accession>A0A1W1CSD1</accession>
<keyword evidence="1" id="KW-0547">Nucleotide-binding</keyword>